<evidence type="ECO:0000256" key="1">
    <source>
        <dbReference type="SAM" id="Phobius"/>
    </source>
</evidence>
<dbReference type="GO" id="GO:0016787">
    <property type="term" value="F:hydrolase activity"/>
    <property type="evidence" value="ECO:0007669"/>
    <property type="project" value="InterPro"/>
</dbReference>
<dbReference type="Proteomes" id="UP000249260">
    <property type="component" value="Unassembled WGS sequence"/>
</dbReference>
<feature type="transmembrane region" description="Helical" evidence="1">
    <location>
        <begin position="37"/>
        <end position="59"/>
    </location>
</feature>
<dbReference type="PANTHER" id="PTHR31302:SF0">
    <property type="entry name" value="TRANSMEMBRANE PROTEIN WITH METALLOPHOSPHOESTERASE DOMAIN"/>
    <property type="match status" value="1"/>
</dbReference>
<dbReference type="EMBL" id="QLUW01000006">
    <property type="protein sequence ID" value="RAP73530.1"/>
    <property type="molecule type" value="Genomic_DNA"/>
</dbReference>
<keyword evidence="1" id="KW-1133">Transmembrane helix</keyword>
<feature type="domain" description="Calcineurin-like phosphoesterase" evidence="2">
    <location>
        <begin position="143"/>
        <end position="311"/>
    </location>
</feature>
<dbReference type="AlphaFoldDB" id="A0A328TTA3"/>
<name>A0A328TTA3_9BACL</name>
<dbReference type="Gene3D" id="3.60.21.10">
    <property type="match status" value="1"/>
</dbReference>
<dbReference type="InterPro" id="IPR029052">
    <property type="entry name" value="Metallo-depent_PP-like"/>
</dbReference>
<keyword evidence="1" id="KW-0812">Transmembrane</keyword>
<dbReference type="SUPFAM" id="SSF56300">
    <property type="entry name" value="Metallo-dependent phosphatases"/>
    <property type="match status" value="1"/>
</dbReference>
<feature type="transmembrane region" description="Helical" evidence="1">
    <location>
        <begin position="71"/>
        <end position="97"/>
    </location>
</feature>
<evidence type="ECO:0000313" key="3">
    <source>
        <dbReference type="EMBL" id="RAP73530.1"/>
    </source>
</evidence>
<accession>A0A328TTA3</accession>
<dbReference type="Pfam" id="PF00149">
    <property type="entry name" value="Metallophos"/>
    <property type="match status" value="1"/>
</dbReference>
<keyword evidence="4" id="KW-1185">Reference proteome</keyword>
<keyword evidence="1" id="KW-0472">Membrane</keyword>
<dbReference type="CDD" id="cd07385">
    <property type="entry name" value="MPP_YkuE_C"/>
    <property type="match status" value="1"/>
</dbReference>
<comment type="caution">
    <text evidence="3">The sequence shown here is derived from an EMBL/GenBank/DDBJ whole genome shotgun (WGS) entry which is preliminary data.</text>
</comment>
<dbReference type="InterPro" id="IPR051158">
    <property type="entry name" value="Metallophosphoesterase_sf"/>
</dbReference>
<dbReference type="RefSeq" id="WP_112885114.1">
    <property type="nucleotide sequence ID" value="NZ_QLUW01000006.1"/>
</dbReference>
<protein>
    <recommendedName>
        <fullName evidence="2">Calcineurin-like phosphoesterase domain-containing protein</fullName>
    </recommendedName>
</protein>
<organism evidence="3 4">
    <name type="scientific">Paenibacillus montanisoli</name>
    <dbReference type="NCBI Taxonomy" id="2081970"/>
    <lineage>
        <taxon>Bacteria</taxon>
        <taxon>Bacillati</taxon>
        <taxon>Bacillota</taxon>
        <taxon>Bacilli</taxon>
        <taxon>Bacillales</taxon>
        <taxon>Paenibacillaceae</taxon>
        <taxon>Paenibacillus</taxon>
    </lineage>
</organism>
<reference evidence="3 4" key="1">
    <citation type="submission" date="2018-06" db="EMBL/GenBank/DDBJ databases">
        <title>Paenibacillus montanisoli sp. nov., isolated from mountain area soil.</title>
        <authorList>
            <person name="Wu M."/>
        </authorList>
    </citation>
    <scope>NUCLEOTIDE SEQUENCE [LARGE SCALE GENOMIC DNA]</scope>
    <source>
        <strain evidence="3 4">RA17</strain>
    </source>
</reference>
<proteinExistence type="predicted"/>
<feature type="transmembrane region" description="Helical" evidence="1">
    <location>
        <begin position="103"/>
        <end position="121"/>
    </location>
</feature>
<dbReference type="PANTHER" id="PTHR31302">
    <property type="entry name" value="TRANSMEMBRANE PROTEIN WITH METALLOPHOSPHOESTERASE DOMAIN-RELATED"/>
    <property type="match status" value="1"/>
</dbReference>
<gene>
    <name evidence="3" type="ORF">DL346_24940</name>
</gene>
<feature type="transmembrane region" description="Helical" evidence="1">
    <location>
        <begin position="7"/>
        <end position="25"/>
    </location>
</feature>
<evidence type="ECO:0000313" key="4">
    <source>
        <dbReference type="Proteomes" id="UP000249260"/>
    </source>
</evidence>
<dbReference type="OrthoDB" id="9780884at2"/>
<evidence type="ECO:0000259" key="2">
    <source>
        <dbReference type="Pfam" id="PF00149"/>
    </source>
</evidence>
<sequence length="369" mass="40747">MKKALGVIIPIAMLAIVALSLWYVSTRLYNLFELSSYWLILIVVAASVAGSLTAIIAGVKSSSKVVGIFNVISGYFIMFYVYTLFMLLILQAIQLIWNLPADLGATSVLVLAVFITSIGAWKASVFTVNTAEIRITGLKKEVKIMHISDVHLGHHNGRDYLAKIVRETNAHNPDFILINGDLVDSNAGLLPGVLKPLANFKAPVYYVGGNHEKYIDNDRVLELIRQQGVRTLHNEVVETHGLQLVGLDYMNADENTFDMHASDHSQTIKSTLSELMLKKNMPTVLMHHSPVGMQYAEEAGADLMLSGHTHAGQVFPFSMLNELIFTYNKGLHQHGNTKVLVSSGTGTYMLRVRLGTSNEINMLRLLPSK</sequence>
<dbReference type="InterPro" id="IPR004843">
    <property type="entry name" value="Calcineurin-like_PHP"/>
</dbReference>